<dbReference type="OrthoDB" id="2901184at2759"/>
<dbReference type="InterPro" id="IPR030185">
    <property type="entry name" value="Mae1"/>
</dbReference>
<evidence type="ECO:0000313" key="6">
    <source>
        <dbReference type="EMBL" id="KAJ4352137.1"/>
    </source>
</evidence>
<organism evidence="6 7">
    <name type="scientific">Didymosphaeria variabile</name>
    <dbReference type="NCBI Taxonomy" id="1932322"/>
    <lineage>
        <taxon>Eukaryota</taxon>
        <taxon>Fungi</taxon>
        <taxon>Dikarya</taxon>
        <taxon>Ascomycota</taxon>
        <taxon>Pezizomycotina</taxon>
        <taxon>Dothideomycetes</taxon>
        <taxon>Pleosporomycetidae</taxon>
        <taxon>Pleosporales</taxon>
        <taxon>Massarineae</taxon>
        <taxon>Didymosphaeriaceae</taxon>
        <taxon>Didymosphaeria</taxon>
    </lineage>
</organism>
<feature type="transmembrane region" description="Helical" evidence="5">
    <location>
        <begin position="252"/>
        <end position="273"/>
    </location>
</feature>
<feature type="transmembrane region" description="Helical" evidence="5">
    <location>
        <begin position="358"/>
        <end position="377"/>
    </location>
</feature>
<evidence type="ECO:0000313" key="7">
    <source>
        <dbReference type="Proteomes" id="UP001140513"/>
    </source>
</evidence>
<dbReference type="GeneID" id="80911014"/>
<feature type="transmembrane region" description="Helical" evidence="5">
    <location>
        <begin position="181"/>
        <end position="201"/>
    </location>
</feature>
<comment type="caution">
    <text evidence="6">The sequence shown here is derived from an EMBL/GenBank/DDBJ whole genome shotgun (WGS) entry which is preliminary data.</text>
</comment>
<keyword evidence="4 5" id="KW-0472">Membrane</keyword>
<reference evidence="6" key="1">
    <citation type="submission" date="2022-10" db="EMBL/GenBank/DDBJ databases">
        <title>Tapping the CABI collections for fungal endophytes: first genome assemblies for Collariella, Neodidymelliopsis, Ascochyta clinopodiicola, Didymella pomorum, Didymosphaeria variabile, Neocosmospora piperis and Neocucurbitaria cava.</title>
        <authorList>
            <person name="Hill R."/>
        </authorList>
    </citation>
    <scope>NUCLEOTIDE SEQUENCE</scope>
    <source>
        <strain evidence="6">IMI 356815</strain>
    </source>
</reference>
<dbReference type="PANTHER" id="PTHR31162">
    <property type="entry name" value="MALIC ACID TRANSPORT PROTEIN-RELATED"/>
    <property type="match status" value="1"/>
</dbReference>
<evidence type="ECO:0000256" key="5">
    <source>
        <dbReference type="SAM" id="Phobius"/>
    </source>
</evidence>
<evidence type="ECO:0008006" key="8">
    <source>
        <dbReference type="Google" id="ProtNLM"/>
    </source>
</evidence>
<dbReference type="GO" id="GO:0015140">
    <property type="term" value="F:malate transmembrane transporter activity"/>
    <property type="evidence" value="ECO:0007669"/>
    <property type="project" value="InterPro"/>
</dbReference>
<dbReference type="RefSeq" id="XP_056070493.1">
    <property type="nucleotide sequence ID" value="XM_056216246.1"/>
</dbReference>
<feature type="transmembrane region" description="Helical" evidence="5">
    <location>
        <begin position="293"/>
        <end position="321"/>
    </location>
</feature>
<dbReference type="CDD" id="cd09317">
    <property type="entry name" value="TDT_Mae1_like"/>
    <property type="match status" value="1"/>
</dbReference>
<evidence type="ECO:0000256" key="3">
    <source>
        <dbReference type="ARBA" id="ARBA00022989"/>
    </source>
</evidence>
<comment type="subcellular location">
    <subcellularLocation>
        <location evidence="1">Membrane</location>
        <topology evidence="1">Multi-pass membrane protein</topology>
    </subcellularLocation>
</comment>
<protein>
    <recommendedName>
        <fullName evidence="8">C4-dicarboxylate transporter/malic acid transport protein</fullName>
    </recommendedName>
</protein>
<dbReference type="Gene3D" id="1.50.10.150">
    <property type="entry name" value="Voltage-dependent anion channel"/>
    <property type="match status" value="1"/>
</dbReference>
<keyword evidence="2 5" id="KW-0812">Transmembrane</keyword>
<evidence type="ECO:0000256" key="4">
    <source>
        <dbReference type="ARBA" id="ARBA00023136"/>
    </source>
</evidence>
<accession>A0A9W9CAI2</accession>
<name>A0A9W9CAI2_9PLEO</name>
<keyword evidence="3 5" id="KW-1133">Transmembrane helix</keyword>
<feature type="transmembrane region" description="Helical" evidence="5">
    <location>
        <begin position="115"/>
        <end position="134"/>
    </location>
</feature>
<dbReference type="EMBL" id="JAPEUX010000005">
    <property type="protein sequence ID" value="KAJ4352137.1"/>
    <property type="molecule type" value="Genomic_DNA"/>
</dbReference>
<dbReference type="Pfam" id="PF03595">
    <property type="entry name" value="SLAC1"/>
    <property type="match status" value="1"/>
</dbReference>
<feature type="transmembrane region" description="Helical" evidence="5">
    <location>
        <begin position="213"/>
        <end position="240"/>
    </location>
</feature>
<evidence type="ECO:0000256" key="1">
    <source>
        <dbReference type="ARBA" id="ARBA00004141"/>
    </source>
</evidence>
<sequence length="414" mass="46184">MARPNSSEATPLLGNGTMRLRRFLSDTRPRKHLPFSERLHHFTWSWFECTMSTGAIATVLGQQPFSFDGLKIIGKVFFILDLVLFLTFCGCITYRFIRTQRGSLSASLHHPHESFFFGTFWVSIALILYCIQQYGVPSSGPWLVKALEILFWTYAGCAILVAVFQYHVIFDTEQLPVVDALPAWILPVYPFLVLGPLSAVLEYSQPPESALPIMIGGICFEGLGWGVALIMYTIYVTRLIGSELPEPSKRPAMYVAVGPAAYTANTLVALGMQAPKVIPANFLGIGSFPVGDVWKAIGVPAGIFLWLLAFWFCALSTVSIISSWKEMHFTLNWWAFIFPNVGLTIALIQIANALESDGMKAVCSAMTVILVILWLFVAVMNMRAVWRGDVLWPGMDEDMEDIEGHGHDEEDRIE</sequence>
<gene>
    <name evidence="6" type="ORF">N0V89_007484</name>
</gene>
<dbReference type="GO" id="GO:0016020">
    <property type="term" value="C:membrane"/>
    <property type="evidence" value="ECO:0007669"/>
    <property type="project" value="UniProtKB-SubCell"/>
</dbReference>
<dbReference type="AlphaFoldDB" id="A0A9W9CAI2"/>
<dbReference type="InterPro" id="IPR038665">
    <property type="entry name" value="Voltage-dep_anion_channel_sf"/>
</dbReference>
<evidence type="ECO:0000256" key="2">
    <source>
        <dbReference type="ARBA" id="ARBA00022692"/>
    </source>
</evidence>
<feature type="transmembrane region" description="Helical" evidence="5">
    <location>
        <begin position="72"/>
        <end position="94"/>
    </location>
</feature>
<feature type="transmembrane region" description="Helical" evidence="5">
    <location>
        <begin position="333"/>
        <end position="352"/>
    </location>
</feature>
<dbReference type="Proteomes" id="UP001140513">
    <property type="component" value="Unassembled WGS sequence"/>
</dbReference>
<proteinExistence type="predicted"/>
<dbReference type="InterPro" id="IPR004695">
    <property type="entry name" value="SLAC1/Mae1/Ssu1/TehA"/>
</dbReference>
<keyword evidence="7" id="KW-1185">Reference proteome</keyword>
<feature type="transmembrane region" description="Helical" evidence="5">
    <location>
        <begin position="149"/>
        <end position="169"/>
    </location>
</feature>
<dbReference type="PANTHER" id="PTHR31162:SF0">
    <property type="entry name" value="MALIC ACID TRANSPORT PROTEIN"/>
    <property type="match status" value="1"/>
</dbReference>